<evidence type="ECO:0000256" key="5">
    <source>
        <dbReference type="ARBA" id="ARBA00022737"/>
    </source>
</evidence>
<dbReference type="InterPro" id="IPR032675">
    <property type="entry name" value="LRR_dom_sf"/>
</dbReference>
<evidence type="ECO:0000256" key="9">
    <source>
        <dbReference type="SAM" id="Phobius"/>
    </source>
</evidence>
<feature type="transmembrane region" description="Helical" evidence="9">
    <location>
        <begin position="650"/>
        <end position="673"/>
    </location>
</feature>
<feature type="domain" description="Leucine-rich repeat-containing N-terminal plant-type" evidence="10">
    <location>
        <begin position="184"/>
        <end position="223"/>
    </location>
</feature>
<keyword evidence="2" id="KW-0433">Leucine-rich repeat</keyword>
<name>A0AAD8T350_LOLMU</name>
<dbReference type="Pfam" id="PF00560">
    <property type="entry name" value="LRR_1"/>
    <property type="match status" value="1"/>
</dbReference>
<dbReference type="GO" id="GO:0099402">
    <property type="term" value="P:plant organ development"/>
    <property type="evidence" value="ECO:0007669"/>
    <property type="project" value="UniProtKB-ARBA"/>
</dbReference>
<dbReference type="Pfam" id="PF08263">
    <property type="entry name" value="LRRNT_2"/>
    <property type="match status" value="1"/>
</dbReference>
<dbReference type="FunFam" id="3.80.10.10:FF:000095">
    <property type="entry name" value="LRR receptor-like serine/threonine-protein kinase GSO1"/>
    <property type="match status" value="1"/>
</dbReference>
<keyword evidence="3 9" id="KW-0812">Transmembrane</keyword>
<reference evidence="12" key="1">
    <citation type="submission" date="2023-07" db="EMBL/GenBank/DDBJ databases">
        <title>A chromosome-level genome assembly of Lolium multiflorum.</title>
        <authorList>
            <person name="Chen Y."/>
            <person name="Copetti D."/>
            <person name="Kolliker R."/>
            <person name="Studer B."/>
        </authorList>
    </citation>
    <scope>NUCLEOTIDE SEQUENCE</scope>
    <source>
        <strain evidence="12">02402/16</strain>
        <tissue evidence="12">Leaf</tissue>
    </source>
</reference>
<dbReference type="PANTHER" id="PTHR33977:SF1">
    <property type="entry name" value="ZINC ION BINDING PROTEIN"/>
    <property type="match status" value="1"/>
</dbReference>
<protein>
    <recommendedName>
        <fullName evidence="14">SWIM-type domain-containing protein</fullName>
    </recommendedName>
</protein>
<sequence length="1507" mass="167693">MAVSRRFAGSSPPWLHLSKHQLLVCPEIPEDSTSSISISLDPSVLVAEPPPGAPLRRFLHCTRHDPRLTPLGLHLLLAAASASSTSRPDRRPPPDEPPRRAPRGLQPSPLASTSPQAFAKYHCSGWLAGWLIQKYYIICAAMKQYLITYTEATMKHLHHVGLFLFSCSCLLLCDAVPVRANIQREAEALVNWKASLAGANKSLRSWSLDNSTSLCRWRHISCNSAGHIKKLDLQGVSLNGTLDKFDFSAFPHLKKLILFENGLHGTIPAGIGNLTSLVQLDIAVNPYLRGIIPRSIFQLKHLVVLRLLDLGLDATLPEEIGNLTTLEELRLSFVNLTGSIPQTIGKLMKLQVLSLISNNLTGSIPMEIGNMTELHTIYLRHNNLEGQLPGTISHLVKLQDIILSENQLLGHIFPGIWNSSLLRTVEIANNNFSGMFPSSICVGGALTWIIAGYNGFTGLHHQTFQNCTTLEIVDFTANNIVADLRDCLSEHPGELTTMAFSQNQLYGTLLTDQAMAGIDLSGNSLSQKIPDGLTTLLGLRYLNLSGNYLSGCIPKGIGNLVLLESLDLSRNQLSGEIPPSFVSLKSMSTLNLSTNELSGRIPMGNQLQTLVDPSIYSNNPGLCGFPLNDCMNSSTPDQNETGHAEDREALWLYCFVAAGFTFGFWLYWGMILFHSEMARWDEILTLPVQNPTTLEFSAADITWSMVVGWKDSMDRLALIPFTRVNDFVRGESNNTECQTRFHVEARRRRRPTMKCKPKVDGILEYILYWCSFGPDDYRSGGAVRPSRASCGKRKTPAGRPNTKRGCVCHFIVKRLIAEPSLALVIYNHNKHVDKKGSPCHGPMDKMAIGTKAMFAPYISDELRLEVMSLLYVGIPVETIMQRHTEMVERQGGPSNRDDLLTHRFVRRLERKMRRSCYELDDDDAVSINMLVENHQDHIFFFEDFTDKDSFVLGIQTDWQLQQMIQYGNHSLLASDSKFGTNKLKYPVHSILVFDQKKNAIPVAWIITPSFSHHEMYRWMGALYDRVRTKDPTWQLGGFIIDDPLTDVRTIREVFHCPVLITIWRIRHAWHKNLLDKCSDFEKRSMMAKRLGNVISSICRGNGGMELFEAFLEDFVDCFGFLDYFKALWFPRLGAWTTVLKGTPLATAEVASAIESYHHLLKVRLLNEADESIYQRADWLFHKLGTKVHSYYWLDGFSGKDTFSRYCRSEWKNGPNQWQQGLQIPDSDIVIEDNCARVVCQKDKQRSHAIVNPGSELALCDCSWSMKGNLCKHVMKSTKVCRDRGLAPPSLALLRYYQALANVVHCPPSDSVVCDHAVAVAVSVRTQLEMVLSATNGCSPNTLAFKDPQPTSGPIIENGTCASRSLAGSGDGNEVPTNEDSDQDMYVRKKRKSGGVSDEDEAATSTQVMQLSHHCQDYPPCQERECKEASDGDEGTAELQASDGDEGTTEMQASDGDEGTAEMQASDGDEETAATQIVQPSGTEGSQATPELNDSSDEVRSADRIGGT</sequence>
<feature type="region of interest" description="Disordered" evidence="8">
    <location>
        <begin position="1423"/>
        <end position="1507"/>
    </location>
</feature>
<evidence type="ECO:0000256" key="7">
    <source>
        <dbReference type="ARBA" id="ARBA00023136"/>
    </source>
</evidence>
<feature type="compositionally biased region" description="Basic and acidic residues" evidence="8">
    <location>
        <begin position="87"/>
        <end position="99"/>
    </location>
</feature>
<dbReference type="InterPro" id="IPR001611">
    <property type="entry name" value="Leu-rich_rpt"/>
</dbReference>
<feature type="compositionally biased region" description="Polar residues" evidence="8">
    <location>
        <begin position="1472"/>
        <end position="1492"/>
    </location>
</feature>
<proteinExistence type="predicted"/>
<dbReference type="GO" id="GO:0009653">
    <property type="term" value="P:anatomical structure morphogenesis"/>
    <property type="evidence" value="ECO:0007669"/>
    <property type="project" value="UniProtKB-ARBA"/>
</dbReference>
<keyword evidence="5" id="KW-0677">Repeat</keyword>
<evidence type="ECO:0000313" key="12">
    <source>
        <dbReference type="EMBL" id="KAK1669091.1"/>
    </source>
</evidence>
<evidence type="ECO:0008006" key="14">
    <source>
        <dbReference type="Google" id="ProtNLM"/>
    </source>
</evidence>
<keyword evidence="4" id="KW-0732">Signal</keyword>
<evidence type="ECO:0000256" key="6">
    <source>
        <dbReference type="ARBA" id="ARBA00022989"/>
    </source>
</evidence>
<accession>A0AAD8T350</accession>
<evidence type="ECO:0000256" key="4">
    <source>
        <dbReference type="ARBA" id="ARBA00022729"/>
    </source>
</evidence>
<evidence type="ECO:0000259" key="10">
    <source>
        <dbReference type="Pfam" id="PF08263"/>
    </source>
</evidence>
<dbReference type="Pfam" id="PF23598">
    <property type="entry name" value="LRR_14"/>
    <property type="match status" value="1"/>
</dbReference>
<keyword evidence="6 9" id="KW-1133">Transmembrane helix</keyword>
<dbReference type="Gene3D" id="3.80.10.10">
    <property type="entry name" value="Ribonuclease Inhibitor"/>
    <property type="match status" value="2"/>
</dbReference>
<keyword evidence="7 9" id="KW-0472">Membrane</keyword>
<comment type="caution">
    <text evidence="12">The sequence shown here is derived from an EMBL/GenBank/DDBJ whole genome shotgun (WGS) entry which is preliminary data.</text>
</comment>
<dbReference type="InterPro" id="IPR055414">
    <property type="entry name" value="LRR_R13L4/SHOC2-like"/>
</dbReference>
<evidence type="ECO:0000259" key="11">
    <source>
        <dbReference type="Pfam" id="PF23598"/>
    </source>
</evidence>
<gene>
    <name evidence="12" type="ORF">QYE76_057250</name>
</gene>
<feature type="region of interest" description="Disordered" evidence="8">
    <location>
        <begin position="81"/>
        <end position="113"/>
    </location>
</feature>
<feature type="domain" description="Disease resistance R13L4/SHOC-2-like LRR" evidence="11">
    <location>
        <begin position="227"/>
        <end position="355"/>
    </location>
</feature>
<dbReference type="SUPFAM" id="SSF52058">
    <property type="entry name" value="L domain-like"/>
    <property type="match status" value="2"/>
</dbReference>
<organism evidence="12 13">
    <name type="scientific">Lolium multiflorum</name>
    <name type="common">Italian ryegrass</name>
    <name type="synonym">Lolium perenne subsp. multiflorum</name>
    <dbReference type="NCBI Taxonomy" id="4521"/>
    <lineage>
        <taxon>Eukaryota</taxon>
        <taxon>Viridiplantae</taxon>
        <taxon>Streptophyta</taxon>
        <taxon>Embryophyta</taxon>
        <taxon>Tracheophyta</taxon>
        <taxon>Spermatophyta</taxon>
        <taxon>Magnoliopsida</taxon>
        <taxon>Liliopsida</taxon>
        <taxon>Poales</taxon>
        <taxon>Poaceae</taxon>
        <taxon>BOP clade</taxon>
        <taxon>Pooideae</taxon>
        <taxon>Poodae</taxon>
        <taxon>Poeae</taxon>
        <taxon>Poeae Chloroplast Group 2 (Poeae type)</taxon>
        <taxon>Loliodinae</taxon>
        <taxon>Loliinae</taxon>
        <taxon>Lolium</taxon>
    </lineage>
</organism>
<dbReference type="Proteomes" id="UP001231189">
    <property type="component" value="Unassembled WGS sequence"/>
</dbReference>
<dbReference type="FunFam" id="3.80.10.10:FF:000400">
    <property type="entry name" value="Nuclear pore complex protein NUP107"/>
    <property type="match status" value="1"/>
</dbReference>
<evidence type="ECO:0000313" key="13">
    <source>
        <dbReference type="Proteomes" id="UP001231189"/>
    </source>
</evidence>
<evidence type="ECO:0000256" key="2">
    <source>
        <dbReference type="ARBA" id="ARBA00022614"/>
    </source>
</evidence>
<feature type="compositionally biased region" description="Basic and acidic residues" evidence="8">
    <location>
        <begin position="1496"/>
        <end position="1507"/>
    </location>
</feature>
<dbReference type="InterPro" id="IPR013210">
    <property type="entry name" value="LRR_N_plant-typ"/>
</dbReference>
<evidence type="ECO:0000256" key="1">
    <source>
        <dbReference type="ARBA" id="ARBA00004167"/>
    </source>
</evidence>
<dbReference type="PANTHER" id="PTHR33977">
    <property type="entry name" value="ZINC ION BINDING PROTEIN"/>
    <property type="match status" value="1"/>
</dbReference>
<dbReference type="GO" id="GO:0016020">
    <property type="term" value="C:membrane"/>
    <property type="evidence" value="ECO:0007669"/>
    <property type="project" value="UniProtKB-SubCell"/>
</dbReference>
<evidence type="ECO:0000256" key="3">
    <source>
        <dbReference type="ARBA" id="ARBA00022692"/>
    </source>
</evidence>
<keyword evidence="13" id="KW-1185">Reference proteome</keyword>
<comment type="subcellular location">
    <subcellularLocation>
        <location evidence="1">Membrane</location>
        <topology evidence="1">Single-pass membrane protein</topology>
    </subcellularLocation>
</comment>
<dbReference type="Pfam" id="PF13855">
    <property type="entry name" value="LRR_8"/>
    <property type="match status" value="1"/>
</dbReference>
<evidence type="ECO:0000256" key="8">
    <source>
        <dbReference type="SAM" id="MobiDB-lite"/>
    </source>
</evidence>
<feature type="region of interest" description="Disordered" evidence="8">
    <location>
        <begin position="1362"/>
        <end position="1410"/>
    </location>
</feature>
<dbReference type="EMBL" id="JAUUTY010000003">
    <property type="protein sequence ID" value="KAK1669091.1"/>
    <property type="molecule type" value="Genomic_DNA"/>
</dbReference>